<keyword evidence="3" id="KW-1185">Reference proteome</keyword>
<feature type="region of interest" description="Disordered" evidence="1">
    <location>
        <begin position="54"/>
        <end position="90"/>
    </location>
</feature>
<reference evidence="2 3" key="1">
    <citation type="submission" date="2021-06" db="EMBL/GenBank/DDBJ databases">
        <authorList>
            <person name="Palmer J.M."/>
        </authorList>
    </citation>
    <scope>NUCLEOTIDE SEQUENCE [LARGE SCALE GENOMIC DNA]</scope>
    <source>
        <strain evidence="2 3">CL_MEX2019</strain>
        <tissue evidence="2">Muscle</tissue>
    </source>
</reference>
<dbReference type="Proteomes" id="UP001352852">
    <property type="component" value="Unassembled WGS sequence"/>
</dbReference>
<sequence>MLCGGKQTLHINLNTLSSCSGIMGAHIILWDVFFSKHRQTGQNFWEDGWSYIQDNPGKKKKKKKKPLQDVGLETDSDSEWGRCSPSSNSSKHRAARHIIEWLKSRVYVVELQRSIG</sequence>
<evidence type="ECO:0000313" key="2">
    <source>
        <dbReference type="EMBL" id="MED6268908.1"/>
    </source>
</evidence>
<evidence type="ECO:0000256" key="1">
    <source>
        <dbReference type="SAM" id="MobiDB-lite"/>
    </source>
</evidence>
<dbReference type="PROSITE" id="PS51257">
    <property type="entry name" value="PROKAR_LIPOPROTEIN"/>
    <property type="match status" value="1"/>
</dbReference>
<proteinExistence type="predicted"/>
<dbReference type="EMBL" id="JAHUTJ010011709">
    <property type="protein sequence ID" value="MED6268908.1"/>
    <property type="molecule type" value="Genomic_DNA"/>
</dbReference>
<evidence type="ECO:0000313" key="3">
    <source>
        <dbReference type="Proteomes" id="UP001352852"/>
    </source>
</evidence>
<accession>A0ABU7D171</accession>
<organism evidence="2 3">
    <name type="scientific">Characodon lateralis</name>
    <dbReference type="NCBI Taxonomy" id="208331"/>
    <lineage>
        <taxon>Eukaryota</taxon>
        <taxon>Metazoa</taxon>
        <taxon>Chordata</taxon>
        <taxon>Craniata</taxon>
        <taxon>Vertebrata</taxon>
        <taxon>Euteleostomi</taxon>
        <taxon>Actinopterygii</taxon>
        <taxon>Neopterygii</taxon>
        <taxon>Teleostei</taxon>
        <taxon>Neoteleostei</taxon>
        <taxon>Acanthomorphata</taxon>
        <taxon>Ovalentaria</taxon>
        <taxon>Atherinomorphae</taxon>
        <taxon>Cyprinodontiformes</taxon>
        <taxon>Goodeidae</taxon>
        <taxon>Characodon</taxon>
    </lineage>
</organism>
<gene>
    <name evidence="2" type="ORF">CHARACLAT_027600</name>
</gene>
<comment type="caution">
    <text evidence="2">The sequence shown here is derived from an EMBL/GenBank/DDBJ whole genome shotgun (WGS) entry which is preliminary data.</text>
</comment>
<protein>
    <submittedName>
        <fullName evidence="2">Uncharacterized protein</fullName>
    </submittedName>
</protein>
<name>A0ABU7D171_9TELE</name>